<sequence length="68" mass="7194">MGSVVGPDVCHYAATLVTNDDDADSGAQEAADGRLLNTPKRSCESKNTAGNCLLQRMSDGFAHGPRWN</sequence>
<name>A0A183FDX4_HELPZ</name>
<protein>
    <submittedName>
        <fullName evidence="1 3">Uncharacterized protein</fullName>
    </submittedName>
</protein>
<dbReference type="EMBL" id="UZAH01025323">
    <property type="protein sequence ID" value="VDO61472.1"/>
    <property type="molecule type" value="Genomic_DNA"/>
</dbReference>
<dbReference type="AlphaFoldDB" id="A0A183FDX4"/>
<dbReference type="Proteomes" id="UP000050761">
    <property type="component" value="Unassembled WGS sequence"/>
</dbReference>
<accession>A0A183FDX4</accession>
<evidence type="ECO:0000313" key="3">
    <source>
        <dbReference type="WBParaSite" id="HPBE_0000450301-mRNA-1"/>
    </source>
</evidence>
<proteinExistence type="predicted"/>
<accession>A0A3P8ANJ3</accession>
<organism evidence="2 3">
    <name type="scientific">Heligmosomoides polygyrus</name>
    <name type="common">Parasitic roundworm</name>
    <dbReference type="NCBI Taxonomy" id="6339"/>
    <lineage>
        <taxon>Eukaryota</taxon>
        <taxon>Metazoa</taxon>
        <taxon>Ecdysozoa</taxon>
        <taxon>Nematoda</taxon>
        <taxon>Chromadorea</taxon>
        <taxon>Rhabditida</taxon>
        <taxon>Rhabditina</taxon>
        <taxon>Rhabditomorpha</taxon>
        <taxon>Strongyloidea</taxon>
        <taxon>Heligmosomidae</taxon>
        <taxon>Heligmosomoides</taxon>
    </lineage>
</organism>
<keyword evidence="2" id="KW-1185">Reference proteome</keyword>
<reference evidence="1 2" key="1">
    <citation type="submission" date="2018-11" db="EMBL/GenBank/DDBJ databases">
        <authorList>
            <consortium name="Pathogen Informatics"/>
        </authorList>
    </citation>
    <scope>NUCLEOTIDE SEQUENCE [LARGE SCALE GENOMIC DNA]</scope>
</reference>
<dbReference type="WBParaSite" id="HPBE_0000450301-mRNA-1">
    <property type="protein sequence ID" value="HPBE_0000450301-mRNA-1"/>
    <property type="gene ID" value="HPBE_0000450301"/>
</dbReference>
<evidence type="ECO:0000313" key="1">
    <source>
        <dbReference type="EMBL" id="VDO61472.1"/>
    </source>
</evidence>
<evidence type="ECO:0000313" key="2">
    <source>
        <dbReference type="Proteomes" id="UP000050761"/>
    </source>
</evidence>
<reference evidence="3" key="2">
    <citation type="submission" date="2019-09" db="UniProtKB">
        <authorList>
            <consortium name="WormBaseParasite"/>
        </authorList>
    </citation>
    <scope>IDENTIFICATION</scope>
</reference>
<gene>
    <name evidence="1" type="ORF">HPBE_LOCUS4504</name>
</gene>